<dbReference type="STRING" id="1459.AF332_04935"/>
<dbReference type="InterPro" id="IPR001387">
    <property type="entry name" value="Cro/C1-type_HTH"/>
</dbReference>
<dbReference type="SUPFAM" id="SSF48452">
    <property type="entry name" value="TPR-like"/>
    <property type="match status" value="1"/>
</dbReference>
<dbReference type="Proteomes" id="UP000037109">
    <property type="component" value="Unassembled WGS sequence"/>
</dbReference>
<evidence type="ECO:0000313" key="2">
    <source>
        <dbReference type="EMBL" id="KON86235.1"/>
    </source>
</evidence>
<dbReference type="InterPro" id="IPR019734">
    <property type="entry name" value="TPR_rpt"/>
</dbReference>
<dbReference type="SMART" id="SM00028">
    <property type="entry name" value="TPR"/>
    <property type="match status" value="3"/>
</dbReference>
<evidence type="ECO:0000313" key="3">
    <source>
        <dbReference type="Proteomes" id="UP000037109"/>
    </source>
</evidence>
<dbReference type="PANTHER" id="PTHR37038:SF14">
    <property type="entry name" value="TRANSCRIPTIONAL ACTIVATOR"/>
    <property type="match status" value="1"/>
</dbReference>
<dbReference type="Gene3D" id="1.25.40.10">
    <property type="entry name" value="Tetratricopeptide repeat domain"/>
    <property type="match status" value="1"/>
</dbReference>
<dbReference type="GO" id="GO:0003677">
    <property type="term" value="F:DNA binding"/>
    <property type="evidence" value="ECO:0007669"/>
    <property type="project" value="InterPro"/>
</dbReference>
<proteinExistence type="predicted"/>
<dbReference type="EMBL" id="LGUF01000007">
    <property type="protein sequence ID" value="KON86235.1"/>
    <property type="molecule type" value="Genomic_DNA"/>
</dbReference>
<dbReference type="OrthoDB" id="1150409at2"/>
<dbReference type="AlphaFoldDB" id="A0A0M0G8K6"/>
<accession>A0A0M0G8K6</accession>
<dbReference type="PROSITE" id="PS50943">
    <property type="entry name" value="HTH_CROC1"/>
    <property type="match status" value="1"/>
</dbReference>
<comment type="caution">
    <text evidence="2">The sequence shown here is derived from an EMBL/GenBank/DDBJ whole genome shotgun (WGS) entry which is preliminary data.</text>
</comment>
<protein>
    <submittedName>
        <fullName evidence="2">XRE family transcriptional regulator</fullName>
    </submittedName>
</protein>
<keyword evidence="3" id="KW-1185">Reference proteome</keyword>
<evidence type="ECO:0000259" key="1">
    <source>
        <dbReference type="PROSITE" id="PS50943"/>
    </source>
</evidence>
<dbReference type="CDD" id="cd00093">
    <property type="entry name" value="HTH_XRE"/>
    <property type="match status" value="1"/>
</dbReference>
<dbReference type="PANTHER" id="PTHR37038">
    <property type="entry name" value="TRANSCRIPTIONAL REGULATOR-RELATED"/>
    <property type="match status" value="1"/>
</dbReference>
<dbReference type="InterPro" id="IPR041315">
    <property type="entry name" value="PlcR_TPR"/>
</dbReference>
<dbReference type="Pfam" id="PF01381">
    <property type="entry name" value="HTH_3"/>
    <property type="match status" value="1"/>
</dbReference>
<name>A0A0M0G8K6_SPOGL</name>
<organism evidence="2 3">
    <name type="scientific">Sporosarcina globispora</name>
    <name type="common">Bacillus globisporus</name>
    <dbReference type="NCBI Taxonomy" id="1459"/>
    <lineage>
        <taxon>Bacteria</taxon>
        <taxon>Bacillati</taxon>
        <taxon>Bacillota</taxon>
        <taxon>Bacilli</taxon>
        <taxon>Bacillales</taxon>
        <taxon>Caryophanaceae</taxon>
        <taxon>Sporosarcina</taxon>
    </lineage>
</organism>
<feature type="domain" description="HTH cro/C1-type" evidence="1">
    <location>
        <begin position="10"/>
        <end position="63"/>
    </location>
</feature>
<dbReference type="SMART" id="SM00530">
    <property type="entry name" value="HTH_XRE"/>
    <property type="match status" value="1"/>
</dbReference>
<sequence length="293" mass="34791">MDFSAIGKKIKELRKSAGFSQKELAKDICTQAQISKIEKGDVLPLASTLYFISQRLGVDINYFFEHGTTPRLDYVQEVKNQLKMARRKLDYPLIKEIVDTEEKNPLFTANKKNFQILLWHKGIYKYHVDDQIEEALLFIDRAIDLTFEKVWSEREIEIMNSKGILLYEVGRYTDALDVYLRALNYLEGMIYLNDETIRSRLLYNTAKAYTDLKDYERSIKLCHEAIGICIEKDLLFLLGHLHYHIGYNYELKEQFVLAKKYMEQALDIFRFQQDERYNDFIRRKMAIFDRNPE</sequence>
<dbReference type="InterPro" id="IPR053163">
    <property type="entry name" value="HTH-type_regulator_Rgg"/>
</dbReference>
<gene>
    <name evidence="2" type="ORF">AF332_04935</name>
</gene>
<dbReference type="Pfam" id="PF18768">
    <property type="entry name" value="RNPP_C"/>
    <property type="match status" value="1"/>
</dbReference>
<reference evidence="3" key="1">
    <citation type="submission" date="2015-07" db="EMBL/GenBank/DDBJ databases">
        <title>Fjat-10036 dsm4.</title>
        <authorList>
            <person name="Liu B."/>
            <person name="Wang J."/>
            <person name="Zhu Y."/>
            <person name="Liu G."/>
            <person name="Chen Q."/>
            <person name="Chen Z."/>
            <person name="Lan J."/>
            <person name="Che J."/>
            <person name="Ge C."/>
            <person name="Shi H."/>
            <person name="Pan Z."/>
            <person name="Liu X."/>
        </authorList>
    </citation>
    <scope>NUCLEOTIDE SEQUENCE [LARGE SCALE GENOMIC DNA]</scope>
    <source>
        <strain evidence="3">DSM 4</strain>
    </source>
</reference>
<dbReference type="InterPro" id="IPR010982">
    <property type="entry name" value="Lambda_DNA-bd_dom_sf"/>
</dbReference>
<dbReference type="SUPFAM" id="SSF47413">
    <property type="entry name" value="lambda repressor-like DNA-binding domains"/>
    <property type="match status" value="1"/>
</dbReference>
<dbReference type="RefSeq" id="WP_053433588.1">
    <property type="nucleotide sequence ID" value="NZ_LGUF01000007.1"/>
</dbReference>
<dbReference type="PATRIC" id="fig|1459.3.peg.1031"/>
<dbReference type="InterPro" id="IPR011990">
    <property type="entry name" value="TPR-like_helical_dom_sf"/>
</dbReference>